<comment type="subcellular location">
    <subcellularLocation>
        <location evidence="1">Cell membrane</location>
        <topology evidence="1">Multi-pass membrane protein</topology>
    </subcellularLocation>
</comment>
<dbReference type="OrthoDB" id="279428at2"/>
<evidence type="ECO:0000256" key="8">
    <source>
        <dbReference type="SAM" id="Phobius"/>
    </source>
</evidence>
<comment type="caution">
    <text evidence="9">The sequence shown here is derived from an EMBL/GenBank/DDBJ whole genome shotgun (WGS) entry which is preliminary data.</text>
</comment>
<comment type="similarity">
    <text evidence="2">Belongs to the urea transporter family.</text>
</comment>
<dbReference type="PIRSF" id="PIRSF016502">
    <property type="entry name" value="Urea_transporter"/>
    <property type="match status" value="1"/>
</dbReference>
<feature type="transmembrane region" description="Helical" evidence="8">
    <location>
        <begin position="119"/>
        <end position="138"/>
    </location>
</feature>
<dbReference type="RefSeq" id="WP_110309972.1">
    <property type="nucleotide sequence ID" value="NZ_QICL01000005.1"/>
</dbReference>
<reference evidence="9 10" key="1">
    <citation type="submission" date="2018-03" db="EMBL/GenBank/DDBJ databases">
        <title>Genomic Encyclopedia of Archaeal and Bacterial Type Strains, Phase II (KMG-II): from individual species to whole genera.</title>
        <authorList>
            <person name="Goeker M."/>
        </authorList>
    </citation>
    <scope>NUCLEOTIDE SEQUENCE [LARGE SCALE GENOMIC DNA]</scope>
    <source>
        <strain evidence="9 10">DSM 100214</strain>
    </source>
</reference>
<dbReference type="PANTHER" id="PTHR10464">
    <property type="entry name" value="UREA TRANSPORTER"/>
    <property type="match status" value="1"/>
</dbReference>
<keyword evidence="6 8" id="KW-0472">Membrane</keyword>
<feature type="transmembrane region" description="Helical" evidence="8">
    <location>
        <begin position="29"/>
        <end position="57"/>
    </location>
</feature>
<evidence type="ECO:0000256" key="4">
    <source>
        <dbReference type="ARBA" id="ARBA00022692"/>
    </source>
</evidence>
<keyword evidence="10" id="KW-1185">Reference proteome</keyword>
<feature type="transmembrane region" description="Helical" evidence="8">
    <location>
        <begin position="218"/>
        <end position="235"/>
    </location>
</feature>
<feature type="site" description="Important for channel permeability" evidence="7">
    <location>
        <position position="268"/>
    </location>
</feature>
<evidence type="ECO:0000313" key="9">
    <source>
        <dbReference type="EMBL" id="PXV66311.1"/>
    </source>
</evidence>
<evidence type="ECO:0000256" key="7">
    <source>
        <dbReference type="PIRSR" id="PIRSR016502-1"/>
    </source>
</evidence>
<dbReference type="GO" id="GO:0005886">
    <property type="term" value="C:plasma membrane"/>
    <property type="evidence" value="ECO:0007669"/>
    <property type="project" value="UniProtKB-SubCell"/>
</dbReference>
<feature type="transmembrane region" description="Helical" evidence="8">
    <location>
        <begin position="266"/>
        <end position="285"/>
    </location>
</feature>
<feature type="transmembrane region" description="Helical" evidence="8">
    <location>
        <begin position="242"/>
        <end position="260"/>
    </location>
</feature>
<evidence type="ECO:0000256" key="2">
    <source>
        <dbReference type="ARBA" id="ARBA00005914"/>
    </source>
</evidence>
<feature type="transmembrane region" description="Helical" evidence="8">
    <location>
        <begin position="195"/>
        <end position="212"/>
    </location>
</feature>
<name>A0A2V3PQQ3_9BACT</name>
<feature type="transmembrane region" description="Helical" evidence="8">
    <location>
        <begin position="93"/>
        <end position="112"/>
    </location>
</feature>
<keyword evidence="3" id="KW-1003">Cell membrane</keyword>
<feature type="transmembrane region" description="Helical" evidence="8">
    <location>
        <begin position="170"/>
        <end position="188"/>
    </location>
</feature>
<dbReference type="Pfam" id="PF03253">
    <property type="entry name" value="UT"/>
    <property type="match status" value="1"/>
</dbReference>
<dbReference type="PANTHER" id="PTHR10464:SF4">
    <property type="entry name" value="UREA TRANSPORTER"/>
    <property type="match status" value="1"/>
</dbReference>
<dbReference type="EMBL" id="QICL01000005">
    <property type="protein sequence ID" value="PXV66311.1"/>
    <property type="molecule type" value="Genomic_DNA"/>
</dbReference>
<dbReference type="Gene3D" id="1.10.3430.10">
    <property type="entry name" value="Ammonium transporter AmtB like domains"/>
    <property type="match status" value="1"/>
</dbReference>
<dbReference type="Proteomes" id="UP000247973">
    <property type="component" value="Unassembled WGS sequence"/>
</dbReference>
<sequence>METDKVYFWDPYLKGVGQIMLQNNALTGLLFLIGILINAPLMGVAAILAVIVGTLTAKILKFKEENINSGLYGFNATLVGVALIAFFEPTVTIWIAIVVLSAVSTLIMNFCLEKKVPVFTFPFIVLVWISLYVFHSVAPVPDASPDYLVDLVDNYTPFSLMNYGLGFGDVIFQGSLISGIIFFIAVYVSSPTSALYGLFGALFGVLIAILLKDRIEDVKLGMFSFNPVLCAIAFAGTRKIDGLYVIIAVILSGITEEIMIRCDLPVLTFPFVMGTWLTLIIRDVLVKRFIPSSNIE</sequence>
<protein>
    <submittedName>
        <fullName evidence="9">Urea transporter</fullName>
    </submittedName>
</protein>
<keyword evidence="4 8" id="KW-0812">Transmembrane</keyword>
<evidence type="ECO:0000256" key="1">
    <source>
        <dbReference type="ARBA" id="ARBA00004651"/>
    </source>
</evidence>
<feature type="transmembrane region" description="Helical" evidence="8">
    <location>
        <begin position="69"/>
        <end position="87"/>
    </location>
</feature>
<evidence type="ECO:0000256" key="6">
    <source>
        <dbReference type="ARBA" id="ARBA00023136"/>
    </source>
</evidence>
<dbReference type="AlphaFoldDB" id="A0A2V3PQQ3"/>
<accession>A0A2V3PQQ3</accession>
<gene>
    <name evidence="9" type="ORF">CLV62_10562</name>
</gene>
<dbReference type="GO" id="GO:0015204">
    <property type="term" value="F:urea transmembrane transporter activity"/>
    <property type="evidence" value="ECO:0007669"/>
    <property type="project" value="InterPro"/>
</dbReference>
<keyword evidence="5 8" id="KW-1133">Transmembrane helix</keyword>
<evidence type="ECO:0000313" key="10">
    <source>
        <dbReference type="Proteomes" id="UP000247973"/>
    </source>
</evidence>
<evidence type="ECO:0000256" key="3">
    <source>
        <dbReference type="ARBA" id="ARBA00022475"/>
    </source>
</evidence>
<proteinExistence type="inferred from homology"/>
<evidence type="ECO:0000256" key="5">
    <source>
        <dbReference type="ARBA" id="ARBA00022989"/>
    </source>
</evidence>
<dbReference type="InterPro" id="IPR029020">
    <property type="entry name" value="Ammonium/urea_transptr"/>
</dbReference>
<dbReference type="InterPro" id="IPR004937">
    <property type="entry name" value="Urea_transporter"/>
</dbReference>
<organism evidence="9 10">
    <name type="scientific">Dysgonomonas alginatilytica</name>
    <dbReference type="NCBI Taxonomy" id="1605892"/>
    <lineage>
        <taxon>Bacteria</taxon>
        <taxon>Pseudomonadati</taxon>
        <taxon>Bacteroidota</taxon>
        <taxon>Bacteroidia</taxon>
        <taxon>Bacteroidales</taxon>
        <taxon>Dysgonomonadaceae</taxon>
        <taxon>Dysgonomonas</taxon>
    </lineage>
</organism>